<reference evidence="9" key="1">
    <citation type="journal article" date="2019" name="Int. J. Syst. Evol. Microbiol.">
        <title>The Global Catalogue of Microorganisms (GCM) 10K type strain sequencing project: providing services to taxonomists for standard genome sequencing and annotation.</title>
        <authorList>
            <consortium name="The Broad Institute Genomics Platform"/>
            <consortium name="The Broad Institute Genome Sequencing Center for Infectious Disease"/>
            <person name="Wu L."/>
            <person name="Ma J."/>
        </authorList>
    </citation>
    <scope>NUCLEOTIDE SEQUENCE [LARGE SCALE GENOMIC DNA]</scope>
    <source>
        <strain evidence="9">CGMCC 1.19062</strain>
    </source>
</reference>
<evidence type="ECO:0000256" key="3">
    <source>
        <dbReference type="ARBA" id="ARBA00005708"/>
    </source>
</evidence>
<evidence type="ECO:0000256" key="2">
    <source>
        <dbReference type="ARBA" id="ARBA00005013"/>
    </source>
</evidence>
<keyword evidence="4 6" id="KW-0289">Folate biosynthesis</keyword>
<gene>
    <name evidence="8" type="primary">folB</name>
    <name evidence="8" type="ORF">ACFSM5_16450</name>
</gene>
<name>A0ABW5DTV9_9PROT</name>
<dbReference type="SMART" id="SM00905">
    <property type="entry name" value="FolB"/>
    <property type="match status" value="1"/>
</dbReference>
<dbReference type="Proteomes" id="UP001597295">
    <property type="component" value="Unassembled WGS sequence"/>
</dbReference>
<proteinExistence type="inferred from homology"/>
<comment type="catalytic activity">
    <reaction evidence="1 6">
        <text>7,8-dihydroneopterin = 6-hydroxymethyl-7,8-dihydropterin + glycolaldehyde</text>
        <dbReference type="Rhea" id="RHEA:10540"/>
        <dbReference type="ChEBI" id="CHEBI:17001"/>
        <dbReference type="ChEBI" id="CHEBI:17071"/>
        <dbReference type="ChEBI" id="CHEBI:44841"/>
        <dbReference type="EC" id="4.1.2.25"/>
    </reaction>
</comment>
<dbReference type="InterPro" id="IPR006157">
    <property type="entry name" value="FolB_dom"/>
</dbReference>
<accession>A0ABW5DTV9</accession>
<comment type="similarity">
    <text evidence="3 6">Belongs to the DHNA family.</text>
</comment>
<comment type="caution">
    <text evidence="8">The sequence shown here is derived from an EMBL/GenBank/DDBJ whole genome shotgun (WGS) entry which is preliminary data.</text>
</comment>
<evidence type="ECO:0000256" key="1">
    <source>
        <dbReference type="ARBA" id="ARBA00001353"/>
    </source>
</evidence>
<dbReference type="NCBIfam" id="TIGR00526">
    <property type="entry name" value="folB_dom"/>
    <property type="match status" value="1"/>
</dbReference>
<evidence type="ECO:0000256" key="5">
    <source>
        <dbReference type="ARBA" id="ARBA00023239"/>
    </source>
</evidence>
<dbReference type="RefSeq" id="WP_379877585.1">
    <property type="nucleotide sequence ID" value="NZ_JBHUIP010000013.1"/>
</dbReference>
<keyword evidence="9" id="KW-1185">Reference proteome</keyword>
<dbReference type="PANTHER" id="PTHR42844:SF1">
    <property type="entry name" value="DIHYDRONEOPTERIN ALDOLASE 1-RELATED"/>
    <property type="match status" value="1"/>
</dbReference>
<organism evidence="8 9">
    <name type="scientific">Lacibacterium aquatile</name>
    <dbReference type="NCBI Taxonomy" id="1168082"/>
    <lineage>
        <taxon>Bacteria</taxon>
        <taxon>Pseudomonadati</taxon>
        <taxon>Pseudomonadota</taxon>
        <taxon>Alphaproteobacteria</taxon>
        <taxon>Rhodospirillales</taxon>
        <taxon>Rhodospirillaceae</taxon>
    </lineage>
</organism>
<dbReference type="SUPFAM" id="SSF55620">
    <property type="entry name" value="Tetrahydrobiopterin biosynthesis enzymes-like"/>
    <property type="match status" value="1"/>
</dbReference>
<dbReference type="GO" id="GO:0004150">
    <property type="term" value="F:dihydroneopterin aldolase activity"/>
    <property type="evidence" value="ECO:0007669"/>
    <property type="project" value="UniProtKB-EC"/>
</dbReference>
<dbReference type="InterPro" id="IPR006156">
    <property type="entry name" value="Dihydroneopterin_aldolase"/>
</dbReference>
<dbReference type="EMBL" id="JBHUIP010000013">
    <property type="protein sequence ID" value="MFD2264497.1"/>
    <property type="molecule type" value="Genomic_DNA"/>
</dbReference>
<feature type="domain" description="Dihydroneopterin aldolase/epimerase" evidence="7">
    <location>
        <begin position="26"/>
        <end position="136"/>
    </location>
</feature>
<comment type="pathway">
    <text evidence="2 6">Cofactor biosynthesis; tetrahydrofolate biosynthesis; 2-amino-4-hydroxy-6-hydroxymethyl-7,8-dihydropteridine diphosphate from 7,8-dihydroneopterin triphosphate: step 3/4.</text>
</comment>
<dbReference type="InterPro" id="IPR043133">
    <property type="entry name" value="GTP-CH-I_C/QueF"/>
</dbReference>
<dbReference type="NCBIfam" id="TIGR00525">
    <property type="entry name" value="folB"/>
    <property type="match status" value="1"/>
</dbReference>
<dbReference type="Pfam" id="PF02152">
    <property type="entry name" value="FolB"/>
    <property type="match status" value="1"/>
</dbReference>
<evidence type="ECO:0000259" key="7">
    <source>
        <dbReference type="SMART" id="SM00905"/>
    </source>
</evidence>
<evidence type="ECO:0000256" key="4">
    <source>
        <dbReference type="ARBA" id="ARBA00022909"/>
    </source>
</evidence>
<evidence type="ECO:0000313" key="8">
    <source>
        <dbReference type="EMBL" id="MFD2264497.1"/>
    </source>
</evidence>
<sequence>MTSRSPIAAIHGADDMPSPRRGMHRMFIRDLVLMANIGAYAHEHGAAQRIRINVDLMVMDNQAFLTDRLEDVVSYDTLAQRIRAIVASGHVNLVETLAERIAAACLVDYRVRVARIRVEKLDIMPDTGGVGIEIERVASGA</sequence>
<dbReference type="PANTHER" id="PTHR42844">
    <property type="entry name" value="DIHYDRONEOPTERIN ALDOLASE 1-RELATED"/>
    <property type="match status" value="1"/>
</dbReference>
<evidence type="ECO:0000313" key="9">
    <source>
        <dbReference type="Proteomes" id="UP001597295"/>
    </source>
</evidence>
<dbReference type="Gene3D" id="3.30.1130.10">
    <property type="match status" value="1"/>
</dbReference>
<dbReference type="EC" id="4.1.2.25" evidence="6"/>
<protein>
    <recommendedName>
        <fullName evidence="6">7,8-dihydroneopterin aldolase</fullName>
        <ecNumber evidence="6">4.1.2.25</ecNumber>
    </recommendedName>
</protein>
<evidence type="ECO:0000256" key="6">
    <source>
        <dbReference type="RuleBase" id="RU362079"/>
    </source>
</evidence>
<keyword evidence="5 6" id="KW-0456">Lyase</keyword>
<comment type="function">
    <text evidence="6">Catalyzes the conversion of 7,8-dihydroneopterin to 6-hydroxymethyl-7,8-dihydropterin.</text>
</comment>